<keyword evidence="12" id="KW-1185">Reference proteome</keyword>
<dbReference type="RefSeq" id="WP_011866978.1">
    <property type="nucleotide sequence ID" value="NC_009092.1"/>
</dbReference>
<feature type="signal peptide" evidence="9">
    <location>
        <begin position="1"/>
        <end position="24"/>
    </location>
</feature>
<dbReference type="Gene3D" id="1.10.1130.10">
    <property type="entry name" value="Flavocytochrome C3, Chain A"/>
    <property type="match status" value="1"/>
</dbReference>
<evidence type="ECO:0000256" key="2">
    <source>
        <dbReference type="ARBA" id="ARBA00004418"/>
    </source>
</evidence>
<feature type="chain" id="PRO_5002657960" description="Tetrahaem cytochrome domain-containing protein" evidence="9">
    <location>
        <begin position="25"/>
        <end position="118"/>
    </location>
</feature>
<dbReference type="STRING" id="323850.Shew_3182"/>
<keyword evidence="3" id="KW-0813">Transport</keyword>
<evidence type="ECO:0000256" key="4">
    <source>
        <dbReference type="ARBA" id="ARBA00022617"/>
    </source>
</evidence>
<evidence type="ECO:0000256" key="1">
    <source>
        <dbReference type="ARBA" id="ARBA00001926"/>
    </source>
</evidence>
<reference evidence="11 12" key="1">
    <citation type="submission" date="2007-03" db="EMBL/GenBank/DDBJ databases">
        <title>Complete sequence of Shewanella loihica PV-4.</title>
        <authorList>
            <consortium name="US DOE Joint Genome Institute"/>
            <person name="Copeland A."/>
            <person name="Lucas S."/>
            <person name="Lapidus A."/>
            <person name="Barry K."/>
            <person name="Detter J.C."/>
            <person name="Glavina del Rio T."/>
            <person name="Hammon N."/>
            <person name="Israni S."/>
            <person name="Dalin E."/>
            <person name="Tice H."/>
            <person name="Pitluck S."/>
            <person name="Chain P."/>
            <person name="Malfatti S."/>
            <person name="Shin M."/>
            <person name="Vergez L."/>
            <person name="Schmutz J."/>
            <person name="Larimer F."/>
            <person name="Land M."/>
            <person name="Hauser L."/>
            <person name="Kyrpides N."/>
            <person name="Mikhailova N."/>
            <person name="Romine M.F."/>
            <person name="Serres G."/>
            <person name="Fredrickson J."/>
            <person name="Tiedje J."/>
            <person name="Richardson P."/>
        </authorList>
    </citation>
    <scope>NUCLEOTIDE SEQUENCE [LARGE SCALE GENOMIC DNA]</scope>
    <source>
        <strain evidence="12">ATCC BAA-1088 / PV-4</strain>
    </source>
</reference>
<dbReference type="InterPro" id="IPR036280">
    <property type="entry name" value="Multihaem_cyt_sf"/>
</dbReference>
<evidence type="ECO:0000313" key="12">
    <source>
        <dbReference type="Proteomes" id="UP000001558"/>
    </source>
</evidence>
<dbReference type="KEGG" id="slo:Shew_3182"/>
<evidence type="ECO:0000256" key="6">
    <source>
        <dbReference type="ARBA" id="ARBA00022764"/>
    </source>
</evidence>
<dbReference type="Pfam" id="PF14537">
    <property type="entry name" value="Cytochrom_c3_2"/>
    <property type="match status" value="1"/>
</dbReference>
<evidence type="ECO:0000256" key="5">
    <source>
        <dbReference type="ARBA" id="ARBA00022723"/>
    </source>
</evidence>
<protein>
    <recommendedName>
        <fullName evidence="10">Tetrahaem cytochrome domain-containing protein</fullName>
    </recommendedName>
</protein>
<evidence type="ECO:0000259" key="10">
    <source>
        <dbReference type="Pfam" id="PF14537"/>
    </source>
</evidence>
<accession>A3QHV0</accession>
<evidence type="ECO:0000256" key="8">
    <source>
        <dbReference type="ARBA" id="ARBA00023004"/>
    </source>
</evidence>
<evidence type="ECO:0000313" key="11">
    <source>
        <dbReference type="EMBL" id="ABO25048.1"/>
    </source>
</evidence>
<keyword evidence="7" id="KW-0249">Electron transport</keyword>
<dbReference type="GO" id="GO:0042597">
    <property type="term" value="C:periplasmic space"/>
    <property type="evidence" value="ECO:0007669"/>
    <property type="project" value="UniProtKB-SubCell"/>
</dbReference>
<name>A3QHV0_SHELP</name>
<organism evidence="11 12">
    <name type="scientific">Shewanella loihica (strain ATCC BAA-1088 / PV-4)</name>
    <dbReference type="NCBI Taxonomy" id="323850"/>
    <lineage>
        <taxon>Bacteria</taxon>
        <taxon>Pseudomonadati</taxon>
        <taxon>Pseudomonadota</taxon>
        <taxon>Gammaproteobacteria</taxon>
        <taxon>Alteromonadales</taxon>
        <taxon>Shewanellaceae</taxon>
        <taxon>Shewanella</taxon>
    </lineage>
</organism>
<dbReference type="HOGENOM" id="CLU_136713_1_1_6"/>
<proteinExistence type="predicted"/>
<evidence type="ECO:0000256" key="3">
    <source>
        <dbReference type="ARBA" id="ARBA00022448"/>
    </source>
</evidence>
<dbReference type="InterPro" id="IPR012286">
    <property type="entry name" value="Tetrahaem_cytochrome"/>
</dbReference>
<dbReference type="eggNOG" id="COG0484">
    <property type="taxonomic scope" value="Bacteria"/>
</dbReference>
<gene>
    <name evidence="11" type="ordered locus">Shew_3182</name>
</gene>
<comment type="subcellular location">
    <subcellularLocation>
        <location evidence="2">Periplasm</location>
    </subcellularLocation>
</comment>
<keyword evidence="8" id="KW-0408">Iron</keyword>
<dbReference type="GO" id="GO:0046872">
    <property type="term" value="F:metal ion binding"/>
    <property type="evidence" value="ECO:0007669"/>
    <property type="project" value="UniProtKB-KW"/>
</dbReference>
<evidence type="ECO:0000256" key="9">
    <source>
        <dbReference type="SAM" id="SignalP"/>
    </source>
</evidence>
<sequence length="118" mass="13385" precursor="true">MKNVKLINMILAVALSLFANATFAKELPLLDQTHLEAGIKCASCHGKAEPRQAVTMMKCVKCHNTQKLTKKTENFKPTNPHKNRHFDTETDCTNCHKVHQKSENYCTGCHNRFDFVVP</sequence>
<comment type="cofactor">
    <cofactor evidence="1">
        <name>heme c</name>
        <dbReference type="ChEBI" id="CHEBI:61717"/>
    </cofactor>
</comment>
<dbReference type="EMBL" id="CP000606">
    <property type="protein sequence ID" value="ABO25048.1"/>
    <property type="molecule type" value="Genomic_DNA"/>
</dbReference>
<keyword evidence="5" id="KW-0479">Metal-binding</keyword>
<keyword evidence="9" id="KW-0732">Signal</keyword>
<keyword evidence="6" id="KW-0574">Periplasm</keyword>
<feature type="domain" description="Tetrahaem cytochrome" evidence="10">
    <location>
        <begin position="34"/>
        <end position="111"/>
    </location>
</feature>
<dbReference type="SUPFAM" id="SSF48695">
    <property type="entry name" value="Multiheme cytochromes"/>
    <property type="match status" value="1"/>
</dbReference>
<dbReference type="OrthoDB" id="5815742at2"/>
<dbReference type="CDD" id="cd08168">
    <property type="entry name" value="Cytochrom_C3"/>
    <property type="match status" value="1"/>
</dbReference>
<evidence type="ECO:0000256" key="7">
    <source>
        <dbReference type="ARBA" id="ARBA00022982"/>
    </source>
</evidence>
<dbReference type="AlphaFoldDB" id="A3QHV0"/>
<dbReference type="Proteomes" id="UP000001558">
    <property type="component" value="Chromosome"/>
</dbReference>
<keyword evidence="4" id="KW-0349">Heme</keyword>